<protein>
    <submittedName>
        <fullName evidence="1">Uncharacterized protein</fullName>
    </submittedName>
</protein>
<name>A0A4U9D406_RAOTE</name>
<evidence type="ECO:0000313" key="2">
    <source>
        <dbReference type="Proteomes" id="UP000339249"/>
    </source>
</evidence>
<gene>
    <name evidence="1" type="ORF">NCTC9185_04369</name>
</gene>
<proteinExistence type="predicted"/>
<sequence length="36" mass="3934">MAWLPEVQALEVGITRPRRPKKSPVLTAVVCGIICT</sequence>
<reference evidence="1 2" key="1">
    <citation type="submission" date="2019-04" db="EMBL/GenBank/DDBJ databases">
        <authorList>
            <consortium name="Pathogen Informatics"/>
        </authorList>
    </citation>
    <scope>NUCLEOTIDE SEQUENCE [LARGE SCALE GENOMIC DNA]</scope>
    <source>
        <strain evidence="1 2">NCTC9185</strain>
    </source>
</reference>
<dbReference type="EMBL" id="CABDVU010000001">
    <property type="protein sequence ID" value="VTN12391.1"/>
    <property type="molecule type" value="Genomic_DNA"/>
</dbReference>
<evidence type="ECO:0000313" key="1">
    <source>
        <dbReference type="EMBL" id="VTN12391.1"/>
    </source>
</evidence>
<dbReference type="AlphaFoldDB" id="A0A4U9D406"/>
<dbReference type="Proteomes" id="UP000339249">
    <property type="component" value="Unassembled WGS sequence"/>
</dbReference>
<organism evidence="1 2">
    <name type="scientific">Raoultella terrigena</name>
    <name type="common">Klebsiella terrigena</name>
    <dbReference type="NCBI Taxonomy" id="577"/>
    <lineage>
        <taxon>Bacteria</taxon>
        <taxon>Pseudomonadati</taxon>
        <taxon>Pseudomonadota</taxon>
        <taxon>Gammaproteobacteria</taxon>
        <taxon>Enterobacterales</taxon>
        <taxon>Enterobacteriaceae</taxon>
        <taxon>Klebsiella/Raoultella group</taxon>
        <taxon>Raoultella</taxon>
    </lineage>
</organism>
<accession>A0A4U9D406</accession>